<keyword evidence="2" id="KW-1003">Cell membrane</keyword>
<comment type="subcellular location">
    <subcellularLocation>
        <location evidence="1">Cell membrane</location>
        <topology evidence="1">Multi-pass membrane protein</topology>
    </subcellularLocation>
</comment>
<protein>
    <submittedName>
        <fullName evidence="10">FtsX-like permease family protein</fullName>
    </submittedName>
</protein>
<dbReference type="InterPro" id="IPR025857">
    <property type="entry name" value="MacB_PCD"/>
</dbReference>
<keyword evidence="5 7" id="KW-0472">Membrane</keyword>
<proteinExistence type="inferred from homology"/>
<evidence type="ECO:0000256" key="1">
    <source>
        <dbReference type="ARBA" id="ARBA00004651"/>
    </source>
</evidence>
<dbReference type="InterPro" id="IPR003838">
    <property type="entry name" value="ABC3_permease_C"/>
</dbReference>
<gene>
    <name evidence="10" type="ORF">HHU12_06170</name>
</gene>
<reference evidence="10 11" key="1">
    <citation type="submission" date="2020-04" db="EMBL/GenBank/DDBJ databases">
        <title>Flammeovirga sp. SR4, a novel species isolated from seawater.</title>
        <authorList>
            <person name="Wang X."/>
        </authorList>
    </citation>
    <scope>NUCLEOTIDE SEQUENCE [LARGE SCALE GENOMIC DNA]</scope>
    <source>
        <strain evidence="10 11">ATCC 23126</strain>
    </source>
</reference>
<organism evidence="10 11">
    <name type="scientific">Flammeovirga aprica JL-4</name>
    <dbReference type="NCBI Taxonomy" id="694437"/>
    <lineage>
        <taxon>Bacteria</taxon>
        <taxon>Pseudomonadati</taxon>
        <taxon>Bacteroidota</taxon>
        <taxon>Cytophagia</taxon>
        <taxon>Cytophagales</taxon>
        <taxon>Flammeovirgaceae</taxon>
        <taxon>Flammeovirga</taxon>
    </lineage>
</organism>
<dbReference type="PANTHER" id="PTHR30572:SF4">
    <property type="entry name" value="ABC TRANSPORTER PERMEASE YTRF"/>
    <property type="match status" value="1"/>
</dbReference>
<feature type="domain" description="ABC3 transporter permease C-terminal" evidence="8">
    <location>
        <begin position="278"/>
        <end position="389"/>
    </location>
</feature>
<evidence type="ECO:0000259" key="8">
    <source>
        <dbReference type="Pfam" id="PF02687"/>
    </source>
</evidence>
<dbReference type="AlphaFoldDB" id="A0A7X9P2N9"/>
<keyword evidence="3 7" id="KW-0812">Transmembrane</keyword>
<keyword evidence="4 7" id="KW-1133">Transmembrane helix</keyword>
<evidence type="ECO:0000256" key="6">
    <source>
        <dbReference type="ARBA" id="ARBA00038076"/>
    </source>
</evidence>
<dbReference type="InterPro" id="IPR050250">
    <property type="entry name" value="Macrolide_Exporter_MacB"/>
</dbReference>
<evidence type="ECO:0000256" key="2">
    <source>
        <dbReference type="ARBA" id="ARBA00022475"/>
    </source>
</evidence>
<dbReference type="GO" id="GO:0022857">
    <property type="term" value="F:transmembrane transporter activity"/>
    <property type="evidence" value="ECO:0007669"/>
    <property type="project" value="TreeGrafter"/>
</dbReference>
<dbReference type="PANTHER" id="PTHR30572">
    <property type="entry name" value="MEMBRANE COMPONENT OF TRANSPORTER-RELATED"/>
    <property type="match status" value="1"/>
</dbReference>
<evidence type="ECO:0000259" key="9">
    <source>
        <dbReference type="Pfam" id="PF12704"/>
    </source>
</evidence>
<evidence type="ECO:0000313" key="11">
    <source>
        <dbReference type="Proteomes" id="UP000576082"/>
    </source>
</evidence>
<evidence type="ECO:0000256" key="5">
    <source>
        <dbReference type="ARBA" id="ARBA00023136"/>
    </source>
</evidence>
<dbReference type="GO" id="GO:0005886">
    <property type="term" value="C:plasma membrane"/>
    <property type="evidence" value="ECO:0007669"/>
    <property type="project" value="UniProtKB-SubCell"/>
</dbReference>
<feature type="transmembrane region" description="Helical" evidence="7">
    <location>
        <begin position="319"/>
        <end position="347"/>
    </location>
</feature>
<feature type="domain" description="MacB-like periplasmic core" evidence="9">
    <location>
        <begin position="18"/>
        <end position="240"/>
    </location>
</feature>
<evidence type="ECO:0000256" key="3">
    <source>
        <dbReference type="ARBA" id="ARBA00022692"/>
    </source>
</evidence>
<feature type="transmembrane region" description="Helical" evidence="7">
    <location>
        <begin position="20"/>
        <end position="38"/>
    </location>
</feature>
<feature type="transmembrane region" description="Helical" evidence="7">
    <location>
        <begin position="270"/>
        <end position="298"/>
    </location>
</feature>
<dbReference type="Pfam" id="PF02687">
    <property type="entry name" value="FtsX"/>
    <property type="match status" value="1"/>
</dbReference>
<dbReference type="Proteomes" id="UP000576082">
    <property type="component" value="Unassembled WGS sequence"/>
</dbReference>
<dbReference type="RefSeq" id="WP_169655881.1">
    <property type="nucleotide sequence ID" value="NZ_JABANE010000012.1"/>
</dbReference>
<comment type="similarity">
    <text evidence="6">Belongs to the ABC-4 integral membrane protein family.</text>
</comment>
<evidence type="ECO:0000313" key="10">
    <source>
        <dbReference type="EMBL" id="NME67544.1"/>
    </source>
</evidence>
<keyword evidence="11" id="KW-1185">Reference proteome</keyword>
<accession>A0A7X9P2N9</accession>
<dbReference type="EMBL" id="JABANE010000012">
    <property type="protein sequence ID" value="NME67544.1"/>
    <property type="molecule type" value="Genomic_DNA"/>
</dbReference>
<feature type="transmembrane region" description="Helical" evidence="7">
    <location>
        <begin position="359"/>
        <end position="379"/>
    </location>
</feature>
<name>A0A7X9P2N9_9BACT</name>
<sequence length="396" mass="45723">MIKHSLYILWTRKSKNALMVAEIAISFIILFLLFTLLFNKYKNFAHPIGFNTENIMILKLNGSRMSEEDKKADKQDALYDAIFQTIHQQEEVLRATEIDYSHPYTYSRNTGRIVMDGGIEFEPTDQRFRPSVFDVLEIEFIKGRAFTKEDAQHSYIPIVVNNQFYQKLKPYLSDDETFVEDDREFKIFGVMAHYNKESDYKDEEDIMIQSADFLHWLKDSHQSTIFVKTKNDPRKIEAQLVSAIERINPKLGVSVDYFDSMQEGRNKWELLPLFLISFVALFLVINIALGLYGVLWYNISKRKSEIGIRRAMGASEGDIFIQMLTEVFILAFFGILIGGIFAIQFPILGAFNYTTLEYMTGALLSLTFVLLITIACGYYPSKLATKVTPNEALHEL</sequence>
<evidence type="ECO:0000256" key="4">
    <source>
        <dbReference type="ARBA" id="ARBA00022989"/>
    </source>
</evidence>
<dbReference type="Pfam" id="PF12704">
    <property type="entry name" value="MacB_PCD"/>
    <property type="match status" value="1"/>
</dbReference>
<evidence type="ECO:0000256" key="7">
    <source>
        <dbReference type="SAM" id="Phobius"/>
    </source>
</evidence>
<comment type="caution">
    <text evidence="10">The sequence shown here is derived from an EMBL/GenBank/DDBJ whole genome shotgun (WGS) entry which is preliminary data.</text>
</comment>